<dbReference type="OrthoDB" id="176248at2"/>
<feature type="domain" description="TonB-dependent receptor plug" evidence="12">
    <location>
        <begin position="57"/>
        <end position="168"/>
    </location>
</feature>
<name>A0A346NJW1_9ALTE</name>
<keyword evidence="7 8" id="KW-0998">Cell outer membrane</keyword>
<feature type="chain" id="PRO_5016699615" evidence="10">
    <location>
        <begin position="33"/>
        <end position="947"/>
    </location>
</feature>
<dbReference type="PANTHER" id="PTHR47234">
    <property type="match status" value="1"/>
</dbReference>
<dbReference type="CDD" id="cd01347">
    <property type="entry name" value="ligand_gated_channel"/>
    <property type="match status" value="1"/>
</dbReference>
<dbReference type="Gene3D" id="2.40.170.20">
    <property type="entry name" value="TonB-dependent receptor, beta-barrel domain"/>
    <property type="match status" value="1"/>
</dbReference>
<evidence type="ECO:0000256" key="10">
    <source>
        <dbReference type="SAM" id="SignalP"/>
    </source>
</evidence>
<proteinExistence type="inferred from homology"/>
<gene>
    <name evidence="13" type="ORF">D0Y50_05155</name>
</gene>
<evidence type="ECO:0000259" key="11">
    <source>
        <dbReference type="Pfam" id="PF00593"/>
    </source>
</evidence>
<dbReference type="Gene3D" id="2.170.130.10">
    <property type="entry name" value="TonB-dependent receptor, plug domain"/>
    <property type="match status" value="1"/>
</dbReference>
<keyword evidence="13" id="KW-0675">Receptor</keyword>
<dbReference type="InterPro" id="IPR000531">
    <property type="entry name" value="Beta-barrel_TonB"/>
</dbReference>
<evidence type="ECO:0000256" key="2">
    <source>
        <dbReference type="ARBA" id="ARBA00022448"/>
    </source>
</evidence>
<evidence type="ECO:0000256" key="4">
    <source>
        <dbReference type="ARBA" id="ARBA00022692"/>
    </source>
</evidence>
<keyword evidence="5 9" id="KW-0798">TonB box</keyword>
<comment type="similarity">
    <text evidence="8 9">Belongs to the TonB-dependent receptor family.</text>
</comment>
<sequence length="947" mass="101812">MFTNTKLAKSVKLACAFGAASAALFTANVAMAQDDAAAEPEVEKISVTGSRIKRTDIETSSPILAIDAQAIESTGFTRIEDVMNTLPQIEAAETSFSVNGATGVANLDLRGLGAERTLVLVNGRRLQPGGVYSQAPDVNQIPASLVKRVDVLTGGASTVYGSDAVAGVVNFIMDTDFTGLEIEGGAAGYQHDNDNAFMQGLMDDSGYDYPSGSNGIGGESYNLNITAGGDFDSGRGHITAYATWRRNTEMLQGERDYSSCALNTSATACGGSSTADVPNFIFYPVVGGEVDYTDEQWLSLLGDGGFAPLSETGNLYNYAPVNHFMRPNERFTLGSFAEYEINDKARVYVETSFMQDRTSGQIAESGTFYGAEYLFDYDNPIMSDAQKSQIQDLFGQTDADQFVTYIGKRNTEGGARSNSLEHNSFRIVTGVDGWINDTWSYDINYMYAGTSSSSAYQNDLSLPTIGPRVGEVGTECTDECLYYEVFTPNGVTAEMASQLSGTAILNGNTSLQVFQGYVAGEFDYALPSAVTPIGASFGFERRETDFERIADSIYQEGSLVGQGGSTPSLIGEFDVNDIFGELSIPVLEGMEGVEALVVDLGFRFSDYSTSGRANTYKVGVDWAVNDDWKVRASFNRAIRAPNISELFAVQNVGLFQGTDPCAGDEPALTAEQCAATGLATELYGNVSANPADQYNEFAGGNPELEPEEADTFTVGIVGSPYEGLNFSLDYFSIDMEKVIADVGAERIINICGTAGLFCDNIQRAGSGSLWLSQDAFVTNLSDNIGGRTLRGIDVDTRYSVETGGGTLGLSLIGSYNLEKTFKPVSDNSALDYDCSGVVSVDCFAQPEWRHTVSANYNVGDWSVIGRWRYYGEVDIEGTENQISAFNFFDLSGSYIFNEHLRISAGVNNVLDKEPPLVGSALATNANTVAGFYDTLGRYLFTTVTLTY</sequence>
<comment type="subcellular location">
    <subcellularLocation>
        <location evidence="1 8">Cell outer membrane</location>
        <topology evidence="1 8">Multi-pass membrane protein</topology>
    </subcellularLocation>
</comment>
<dbReference type="PROSITE" id="PS52016">
    <property type="entry name" value="TONB_DEPENDENT_REC_3"/>
    <property type="match status" value="1"/>
</dbReference>
<dbReference type="GO" id="GO:0009279">
    <property type="term" value="C:cell outer membrane"/>
    <property type="evidence" value="ECO:0007669"/>
    <property type="project" value="UniProtKB-SubCell"/>
</dbReference>
<dbReference type="Proteomes" id="UP000262073">
    <property type="component" value="Chromosome"/>
</dbReference>
<evidence type="ECO:0000313" key="13">
    <source>
        <dbReference type="EMBL" id="AXR05818.1"/>
    </source>
</evidence>
<dbReference type="RefSeq" id="WP_117315814.1">
    <property type="nucleotide sequence ID" value="NZ_CP031769.1"/>
</dbReference>
<protein>
    <submittedName>
        <fullName evidence="13">TonB-dependent receptor</fullName>
    </submittedName>
</protein>
<evidence type="ECO:0000313" key="14">
    <source>
        <dbReference type="Proteomes" id="UP000262073"/>
    </source>
</evidence>
<dbReference type="AlphaFoldDB" id="A0A346NJW1"/>
<dbReference type="KEGG" id="salm:D0Y50_05155"/>
<evidence type="ECO:0000259" key="12">
    <source>
        <dbReference type="Pfam" id="PF07715"/>
    </source>
</evidence>
<dbReference type="InterPro" id="IPR039426">
    <property type="entry name" value="TonB-dep_rcpt-like"/>
</dbReference>
<organism evidence="13 14">
    <name type="scientific">Salinimonas sediminis</name>
    <dbReference type="NCBI Taxonomy" id="2303538"/>
    <lineage>
        <taxon>Bacteria</taxon>
        <taxon>Pseudomonadati</taxon>
        <taxon>Pseudomonadota</taxon>
        <taxon>Gammaproteobacteria</taxon>
        <taxon>Alteromonadales</taxon>
        <taxon>Alteromonadaceae</taxon>
        <taxon>Alteromonas/Salinimonas group</taxon>
        <taxon>Salinimonas</taxon>
    </lineage>
</organism>
<dbReference type="InterPro" id="IPR036942">
    <property type="entry name" value="Beta-barrel_TonB_sf"/>
</dbReference>
<evidence type="ECO:0000256" key="9">
    <source>
        <dbReference type="RuleBase" id="RU003357"/>
    </source>
</evidence>
<evidence type="ECO:0000256" key="1">
    <source>
        <dbReference type="ARBA" id="ARBA00004571"/>
    </source>
</evidence>
<dbReference type="PANTHER" id="PTHR47234:SF2">
    <property type="entry name" value="TONB-DEPENDENT RECEPTOR"/>
    <property type="match status" value="1"/>
</dbReference>
<evidence type="ECO:0000256" key="3">
    <source>
        <dbReference type="ARBA" id="ARBA00022452"/>
    </source>
</evidence>
<dbReference type="Pfam" id="PF00593">
    <property type="entry name" value="TonB_dep_Rec_b-barrel"/>
    <property type="match status" value="1"/>
</dbReference>
<keyword evidence="3 8" id="KW-1134">Transmembrane beta strand</keyword>
<dbReference type="InterPro" id="IPR012910">
    <property type="entry name" value="Plug_dom"/>
</dbReference>
<accession>A0A346NJW1</accession>
<evidence type="ECO:0000256" key="8">
    <source>
        <dbReference type="PROSITE-ProRule" id="PRU01360"/>
    </source>
</evidence>
<keyword evidence="2 8" id="KW-0813">Transport</keyword>
<dbReference type="SUPFAM" id="SSF56935">
    <property type="entry name" value="Porins"/>
    <property type="match status" value="1"/>
</dbReference>
<feature type="signal peptide" evidence="10">
    <location>
        <begin position="1"/>
        <end position="32"/>
    </location>
</feature>
<keyword evidence="6 8" id="KW-0472">Membrane</keyword>
<evidence type="ECO:0000256" key="6">
    <source>
        <dbReference type="ARBA" id="ARBA00023136"/>
    </source>
</evidence>
<dbReference type="InterPro" id="IPR037066">
    <property type="entry name" value="Plug_dom_sf"/>
</dbReference>
<feature type="domain" description="TonB-dependent receptor-like beta-barrel" evidence="11">
    <location>
        <begin position="401"/>
        <end position="909"/>
    </location>
</feature>
<dbReference type="EMBL" id="CP031769">
    <property type="protein sequence ID" value="AXR05818.1"/>
    <property type="molecule type" value="Genomic_DNA"/>
</dbReference>
<keyword evidence="10" id="KW-0732">Signal</keyword>
<keyword evidence="4 8" id="KW-0812">Transmembrane</keyword>
<keyword evidence="14" id="KW-1185">Reference proteome</keyword>
<evidence type="ECO:0000256" key="7">
    <source>
        <dbReference type="ARBA" id="ARBA00023237"/>
    </source>
</evidence>
<dbReference type="Pfam" id="PF07715">
    <property type="entry name" value="Plug"/>
    <property type="match status" value="1"/>
</dbReference>
<reference evidence="13 14" key="1">
    <citation type="submission" date="2018-08" db="EMBL/GenBank/DDBJ databases">
        <title>Salinimonas sediminis sp. nov., a piezophilic bacterium isolated from a deep-sea sediment sample from the New Britain Trench.</title>
        <authorList>
            <person name="Cao J."/>
        </authorList>
    </citation>
    <scope>NUCLEOTIDE SEQUENCE [LARGE SCALE GENOMIC DNA]</scope>
    <source>
        <strain evidence="13 14">N102</strain>
    </source>
</reference>
<evidence type="ECO:0000256" key="5">
    <source>
        <dbReference type="ARBA" id="ARBA00023077"/>
    </source>
</evidence>